<sequence length="507" mass="57507">MPIIMKTRTYLFLAATMALSFGLLGRVNAQDMPGKRDSINSVVLNEKRVIQVILPDGYKAGSTTKYNVLYILDDWNIKLGRDIQHFIFDEHTMPPMIIVGVLNTDRDKDFLPTHNSGNKTSGGADKFLKFFKDELIPYINKTYPSDGDNTLFGHSFGGVFVTYALLNEPQLFNNYVAGDPSYWWDNGVMLKQVKEKLPSLAGLQKSLYIGGREGQGMKEMRITPMDSLLKKDAPAGFEWVVKAYPKESHGTVRLKNFYDGLRFAYNDYGGKPLEFHPSRGIVLKNKPIKIWYFDDTTKVHYTFDGSLPLMTSPFVKPEIELAGPATVTMRQIAGRPKFDKTSSGEFKGGAYLPASSLRKNYKPGGFHYAYYEGQWDKLPDFKAIKPVKEGTEDSLFNINKLPRQNNFGLVIDGLFKVEQDGYYIFGLGSDDGCKVYLNDKVIIDLDGLHDGDIERSYIVPLKKGFYPLRIEYFQKEGGRKLDFVYVTPDNIAKKKITPIPYTLRYGR</sequence>
<dbReference type="GO" id="GO:0016788">
    <property type="term" value="F:hydrolase activity, acting on ester bonds"/>
    <property type="evidence" value="ECO:0007669"/>
    <property type="project" value="TreeGrafter"/>
</dbReference>
<dbReference type="SMART" id="SM00758">
    <property type="entry name" value="PA14"/>
    <property type="match status" value="1"/>
</dbReference>
<dbReference type="PROSITE" id="PS51820">
    <property type="entry name" value="PA14"/>
    <property type="match status" value="1"/>
</dbReference>
<dbReference type="Gene3D" id="3.90.182.10">
    <property type="entry name" value="Toxin - Anthrax Protective Antigen,domain 1"/>
    <property type="match status" value="1"/>
</dbReference>
<feature type="signal peptide" evidence="3">
    <location>
        <begin position="1"/>
        <end position="29"/>
    </location>
</feature>
<dbReference type="InterPro" id="IPR037524">
    <property type="entry name" value="PA14/GLEYA"/>
</dbReference>
<evidence type="ECO:0000256" key="2">
    <source>
        <dbReference type="ARBA" id="ARBA00022801"/>
    </source>
</evidence>
<dbReference type="PANTHER" id="PTHR40841:SF2">
    <property type="entry name" value="SIDEROPHORE-DEGRADING ESTERASE (EUROFUNG)"/>
    <property type="match status" value="1"/>
</dbReference>
<keyword evidence="2" id="KW-0378">Hydrolase</keyword>
<evidence type="ECO:0000256" key="1">
    <source>
        <dbReference type="ARBA" id="ARBA00005622"/>
    </source>
</evidence>
<feature type="domain" description="PA14" evidence="4">
    <location>
        <begin position="361"/>
        <end position="503"/>
    </location>
</feature>
<name>A0A5C1I8V1_9SPHI</name>
<dbReference type="Proteomes" id="UP000251402">
    <property type="component" value="Chromosome"/>
</dbReference>
<dbReference type="Gene3D" id="3.40.50.1820">
    <property type="entry name" value="alpha/beta hydrolase"/>
    <property type="match status" value="1"/>
</dbReference>
<dbReference type="InterPro" id="IPR011658">
    <property type="entry name" value="PA14_dom"/>
</dbReference>
<dbReference type="AlphaFoldDB" id="A0A5C1I8V1"/>
<keyword evidence="3" id="KW-0732">Signal</keyword>
<dbReference type="KEGG" id="mrub:DEO27_025605"/>
<dbReference type="InterPro" id="IPR029058">
    <property type="entry name" value="AB_hydrolase_fold"/>
</dbReference>
<proteinExistence type="inferred from homology"/>
<evidence type="ECO:0000313" key="5">
    <source>
        <dbReference type="EMBL" id="QEM13241.1"/>
    </source>
</evidence>
<evidence type="ECO:0000259" key="4">
    <source>
        <dbReference type="PROSITE" id="PS51820"/>
    </source>
</evidence>
<feature type="chain" id="PRO_5023140336" description="PA14 domain-containing protein" evidence="3">
    <location>
        <begin position="30"/>
        <end position="507"/>
    </location>
</feature>
<dbReference type="OrthoDB" id="9784036at2"/>
<dbReference type="EMBL" id="CP043450">
    <property type="protein sequence ID" value="QEM13241.1"/>
    <property type="molecule type" value="Genomic_DNA"/>
</dbReference>
<keyword evidence="6" id="KW-1185">Reference proteome</keyword>
<reference evidence="5" key="1">
    <citation type="submission" date="2019-08" db="EMBL/GenBank/DDBJ databases">
        <title>Comparative genome analysis confer to the adaptation heavy metal polluted environment.</title>
        <authorList>
            <person name="Li Y."/>
        </authorList>
    </citation>
    <scope>NUCLEOTIDE SEQUENCE [LARGE SCALE GENOMIC DNA]</scope>
    <source>
        <strain evidence="5">P1</strain>
    </source>
</reference>
<dbReference type="Pfam" id="PF00756">
    <property type="entry name" value="Esterase"/>
    <property type="match status" value="1"/>
</dbReference>
<evidence type="ECO:0000256" key="3">
    <source>
        <dbReference type="SAM" id="SignalP"/>
    </source>
</evidence>
<dbReference type="SUPFAM" id="SSF56988">
    <property type="entry name" value="Anthrax protective antigen"/>
    <property type="match status" value="1"/>
</dbReference>
<dbReference type="InterPro" id="IPR052558">
    <property type="entry name" value="Siderophore_Hydrolase_D"/>
</dbReference>
<gene>
    <name evidence="5" type="ORF">DEO27_025605</name>
</gene>
<dbReference type="PANTHER" id="PTHR40841">
    <property type="entry name" value="SIDEROPHORE TRIACETYLFUSARININE C ESTERASE"/>
    <property type="match status" value="1"/>
</dbReference>
<organism evidence="5 6">
    <name type="scientific">Mucilaginibacter rubeus</name>
    <dbReference type="NCBI Taxonomy" id="2027860"/>
    <lineage>
        <taxon>Bacteria</taxon>
        <taxon>Pseudomonadati</taxon>
        <taxon>Bacteroidota</taxon>
        <taxon>Sphingobacteriia</taxon>
        <taxon>Sphingobacteriales</taxon>
        <taxon>Sphingobacteriaceae</taxon>
        <taxon>Mucilaginibacter</taxon>
    </lineage>
</organism>
<accession>A0A5C1I8V1</accession>
<evidence type="ECO:0000313" key="6">
    <source>
        <dbReference type="Proteomes" id="UP000251402"/>
    </source>
</evidence>
<dbReference type="SUPFAM" id="SSF53474">
    <property type="entry name" value="alpha/beta-Hydrolases"/>
    <property type="match status" value="1"/>
</dbReference>
<comment type="similarity">
    <text evidence="1">Belongs to the esterase D family.</text>
</comment>
<protein>
    <recommendedName>
        <fullName evidence="4">PA14 domain-containing protein</fullName>
    </recommendedName>
</protein>
<dbReference type="InterPro" id="IPR000801">
    <property type="entry name" value="Esterase-like"/>
</dbReference>
<dbReference type="Pfam" id="PF07691">
    <property type="entry name" value="PA14"/>
    <property type="match status" value="1"/>
</dbReference>